<dbReference type="PANTHER" id="PTHR33515">
    <property type="entry name" value="RIBOSOME-BINDING FACTOR A, CHLOROPLASTIC-RELATED"/>
    <property type="match status" value="1"/>
</dbReference>
<protein>
    <recommendedName>
        <fullName evidence="2">Ribosome-binding factor A</fullName>
    </recommendedName>
</protein>
<dbReference type="InterPro" id="IPR015946">
    <property type="entry name" value="KH_dom-like_a/b"/>
</dbReference>
<dbReference type="AlphaFoldDB" id="A0A9Q2D0E3"/>
<dbReference type="GO" id="GO:0030490">
    <property type="term" value="P:maturation of SSU-rRNA"/>
    <property type="evidence" value="ECO:0007669"/>
    <property type="project" value="UniProtKB-UniRule"/>
</dbReference>
<comment type="subunit">
    <text evidence="2">Monomer. Binds 30S ribosomal subunits, but not 50S ribosomal subunits or 70S ribosomes.</text>
</comment>
<accession>A0A9Q2D0E3</accession>
<dbReference type="NCBIfam" id="TIGR00082">
    <property type="entry name" value="rbfA"/>
    <property type="match status" value="1"/>
</dbReference>
<dbReference type="GO" id="GO:0005829">
    <property type="term" value="C:cytosol"/>
    <property type="evidence" value="ECO:0007669"/>
    <property type="project" value="TreeGrafter"/>
</dbReference>
<dbReference type="GO" id="GO:0043024">
    <property type="term" value="F:ribosomal small subunit binding"/>
    <property type="evidence" value="ECO:0007669"/>
    <property type="project" value="TreeGrafter"/>
</dbReference>
<evidence type="ECO:0000256" key="2">
    <source>
        <dbReference type="HAMAP-Rule" id="MF_00003"/>
    </source>
</evidence>
<comment type="subcellular location">
    <subcellularLocation>
        <location evidence="2">Cytoplasm</location>
    </subcellularLocation>
</comment>
<dbReference type="PANTHER" id="PTHR33515:SF1">
    <property type="entry name" value="RIBOSOME-BINDING FACTOR A, CHLOROPLASTIC-RELATED"/>
    <property type="match status" value="1"/>
</dbReference>
<evidence type="ECO:0000313" key="4">
    <source>
        <dbReference type="Proteomes" id="UP000579136"/>
    </source>
</evidence>
<keyword evidence="1 2" id="KW-0690">Ribosome biogenesis</keyword>
<comment type="caution">
    <text evidence="3">The sequence shown here is derived from an EMBL/GenBank/DDBJ whole genome shotgun (WGS) entry which is preliminary data.</text>
</comment>
<dbReference type="RefSeq" id="WP_183674431.1">
    <property type="nucleotide sequence ID" value="NZ_CBCRYX010000005.1"/>
</dbReference>
<dbReference type="Gene3D" id="3.30.300.20">
    <property type="match status" value="1"/>
</dbReference>
<comment type="function">
    <text evidence="2">One of several proteins that assist in the late maturation steps of the functional core of the 30S ribosomal subunit. Associates with free 30S ribosomal subunits (but not with 30S subunits that are part of 70S ribosomes or polysomes). Required for efficient processing of 16S rRNA. May interact with the 5'-terminal helix region of 16S rRNA.</text>
</comment>
<sequence>MAKRNDRVAEEIKKVVTEVIDNEVMDKESSLKLVTVTEVEVSEELEYANVYFTTLNENKSEVEDILNKYRGLLRTAVAKNIRLRKAPEIFVKYDQSVDYGNRIENILNQIRDEEK</sequence>
<organism evidence="3 4">
    <name type="scientific">Nosocomiicoccus ampullae</name>
    <dbReference type="NCBI Taxonomy" id="489910"/>
    <lineage>
        <taxon>Bacteria</taxon>
        <taxon>Bacillati</taxon>
        <taxon>Bacillota</taxon>
        <taxon>Bacilli</taxon>
        <taxon>Bacillales</taxon>
        <taxon>Staphylococcaceae</taxon>
        <taxon>Nosocomiicoccus</taxon>
    </lineage>
</organism>
<reference evidence="3 4" key="1">
    <citation type="submission" date="2020-08" db="EMBL/GenBank/DDBJ databases">
        <title>Genomic Encyclopedia of Type Strains, Phase IV (KMG-IV): sequencing the most valuable type-strain genomes for metagenomic binning, comparative biology and taxonomic classification.</title>
        <authorList>
            <person name="Goeker M."/>
        </authorList>
    </citation>
    <scope>NUCLEOTIDE SEQUENCE [LARGE SCALE GENOMIC DNA]</scope>
    <source>
        <strain evidence="3 4">DSM 19163</strain>
    </source>
</reference>
<dbReference type="InterPro" id="IPR000238">
    <property type="entry name" value="RbfA"/>
</dbReference>
<comment type="similarity">
    <text evidence="2">Belongs to the RbfA family.</text>
</comment>
<gene>
    <name evidence="2" type="primary">rbfA</name>
    <name evidence="3" type="ORF">HNQ45_001152</name>
</gene>
<dbReference type="EMBL" id="JACHHF010000006">
    <property type="protein sequence ID" value="MBB5176265.1"/>
    <property type="molecule type" value="Genomic_DNA"/>
</dbReference>
<dbReference type="InterPro" id="IPR023799">
    <property type="entry name" value="RbfA_dom_sf"/>
</dbReference>
<proteinExistence type="inferred from homology"/>
<keyword evidence="4" id="KW-1185">Reference proteome</keyword>
<evidence type="ECO:0000313" key="3">
    <source>
        <dbReference type="EMBL" id="MBB5176265.1"/>
    </source>
</evidence>
<dbReference type="Proteomes" id="UP000579136">
    <property type="component" value="Unassembled WGS sequence"/>
</dbReference>
<dbReference type="HAMAP" id="MF_00003">
    <property type="entry name" value="RbfA"/>
    <property type="match status" value="1"/>
</dbReference>
<dbReference type="SUPFAM" id="SSF89919">
    <property type="entry name" value="Ribosome-binding factor A, RbfA"/>
    <property type="match status" value="1"/>
</dbReference>
<dbReference type="Pfam" id="PF02033">
    <property type="entry name" value="RBFA"/>
    <property type="match status" value="1"/>
</dbReference>
<name>A0A9Q2D0E3_9STAP</name>
<keyword evidence="2" id="KW-0963">Cytoplasm</keyword>
<evidence type="ECO:0000256" key="1">
    <source>
        <dbReference type="ARBA" id="ARBA00022517"/>
    </source>
</evidence>